<dbReference type="SUPFAM" id="SSF51735">
    <property type="entry name" value="NAD(P)-binding Rossmann-fold domains"/>
    <property type="match status" value="1"/>
</dbReference>
<dbReference type="RefSeq" id="XP_018699557.1">
    <property type="nucleotide sequence ID" value="XM_018853264.1"/>
</dbReference>
<dbReference type="AlphaFoldDB" id="A0A162JFI0"/>
<protein>
    <submittedName>
        <fullName evidence="1">NAD(P)-binding domain protein</fullName>
    </submittedName>
</protein>
<organism evidence="1 2">
    <name type="scientific">Cordyceps fumosorosea (strain ARSEF 2679)</name>
    <name type="common">Isaria fumosorosea</name>
    <dbReference type="NCBI Taxonomy" id="1081104"/>
    <lineage>
        <taxon>Eukaryota</taxon>
        <taxon>Fungi</taxon>
        <taxon>Dikarya</taxon>
        <taxon>Ascomycota</taxon>
        <taxon>Pezizomycotina</taxon>
        <taxon>Sordariomycetes</taxon>
        <taxon>Hypocreomycetidae</taxon>
        <taxon>Hypocreales</taxon>
        <taxon>Cordycipitaceae</taxon>
        <taxon>Cordyceps</taxon>
    </lineage>
</organism>
<dbReference type="EMBL" id="AZHB01000063">
    <property type="protein sequence ID" value="OAA43578.1"/>
    <property type="molecule type" value="Genomic_DNA"/>
</dbReference>
<dbReference type="Proteomes" id="UP000076744">
    <property type="component" value="Unassembled WGS sequence"/>
</dbReference>
<sequence>MDAHFPSPPANLVVLAGNAHDTAAVAACLAHPLDPARLVDAIHVSVGGQLNLRTRTLDDPTVCDRATECVLAALASLRGAGREGRPLYTAISTTGVSRFGRDVPLGMLPMYWWLLRQPHADKERMEARLAASGERVLMVRPSFLKDEVRPERRVRVGVEDVVEGVEVKQVGYFISKDDVARGVHENLLREPDGCKYEGKAVSLSW</sequence>
<keyword evidence="2" id="KW-1185">Reference proteome</keyword>
<evidence type="ECO:0000313" key="2">
    <source>
        <dbReference type="Proteomes" id="UP000076744"/>
    </source>
</evidence>
<accession>A0A162JFI0</accession>
<proteinExistence type="predicted"/>
<dbReference type="STRING" id="1081104.A0A162JFI0"/>
<reference evidence="1 2" key="1">
    <citation type="journal article" date="2016" name="Genome Biol. Evol.">
        <title>Divergent and convergent evolution of fungal pathogenicity.</title>
        <authorList>
            <person name="Shang Y."/>
            <person name="Xiao G."/>
            <person name="Zheng P."/>
            <person name="Cen K."/>
            <person name="Zhan S."/>
            <person name="Wang C."/>
        </authorList>
    </citation>
    <scope>NUCLEOTIDE SEQUENCE [LARGE SCALE GENOMIC DNA]</scope>
    <source>
        <strain evidence="1 2">ARSEF 2679</strain>
    </source>
</reference>
<comment type="caution">
    <text evidence="1">The sequence shown here is derived from an EMBL/GenBank/DDBJ whole genome shotgun (WGS) entry which is preliminary data.</text>
</comment>
<name>A0A162JFI0_CORFA</name>
<dbReference type="Gene3D" id="3.40.50.720">
    <property type="entry name" value="NAD(P)-binding Rossmann-like Domain"/>
    <property type="match status" value="1"/>
</dbReference>
<gene>
    <name evidence="1" type="ORF">ISF_09663</name>
</gene>
<dbReference type="GeneID" id="30025955"/>
<evidence type="ECO:0000313" key="1">
    <source>
        <dbReference type="EMBL" id="OAA43578.1"/>
    </source>
</evidence>
<dbReference type="OrthoDB" id="63935at2759"/>
<dbReference type="InterPro" id="IPR036291">
    <property type="entry name" value="NAD(P)-bd_dom_sf"/>
</dbReference>